<proteinExistence type="predicted"/>
<keyword evidence="3" id="KW-1185">Reference proteome</keyword>
<accession>A0A2K2FZQ6</accession>
<evidence type="ECO:0000313" key="2">
    <source>
        <dbReference type="EMBL" id="PNU04289.1"/>
    </source>
</evidence>
<evidence type="ECO:0000313" key="3">
    <source>
        <dbReference type="Proteomes" id="UP000236327"/>
    </source>
</evidence>
<dbReference type="Proteomes" id="UP000236327">
    <property type="component" value="Unassembled WGS sequence"/>
</dbReference>
<feature type="transmembrane region" description="Helical" evidence="1">
    <location>
        <begin position="39"/>
        <end position="58"/>
    </location>
</feature>
<name>A0A2K2FZQ6_9SPHN</name>
<keyword evidence="1" id="KW-1133">Transmembrane helix</keyword>
<dbReference type="AlphaFoldDB" id="A0A2K2FZQ6"/>
<dbReference type="EMBL" id="LYMM01000038">
    <property type="protein sequence ID" value="PNU04289.1"/>
    <property type="molecule type" value="Genomic_DNA"/>
</dbReference>
<protein>
    <submittedName>
        <fullName evidence="2">Uncharacterized protein</fullName>
    </submittedName>
</protein>
<sequence length="65" mass="7203">MRRHRMDTVHPLGCTCRACAPRACRDHRIDMAIKGATRALFLIAAIMMIPFIIAHALASAKGESR</sequence>
<dbReference type="RefSeq" id="WP_103096445.1">
    <property type="nucleotide sequence ID" value="NZ_LYMM01000038.1"/>
</dbReference>
<gene>
    <name evidence="2" type="ORF">A8V01_21200</name>
</gene>
<reference evidence="2 3" key="1">
    <citation type="submission" date="2016-05" db="EMBL/GenBank/DDBJ databases">
        <title>Complete genome sequence of Novosphingobium guangzhouense SA925(T).</title>
        <authorList>
            <person name="Sha S."/>
        </authorList>
    </citation>
    <scope>NUCLEOTIDE SEQUENCE [LARGE SCALE GENOMIC DNA]</scope>
    <source>
        <strain evidence="2 3">SA925</strain>
    </source>
</reference>
<comment type="caution">
    <text evidence="2">The sequence shown here is derived from an EMBL/GenBank/DDBJ whole genome shotgun (WGS) entry which is preliminary data.</text>
</comment>
<organism evidence="2 3">
    <name type="scientific">Novosphingobium guangzhouense</name>
    <dbReference type="NCBI Taxonomy" id="1850347"/>
    <lineage>
        <taxon>Bacteria</taxon>
        <taxon>Pseudomonadati</taxon>
        <taxon>Pseudomonadota</taxon>
        <taxon>Alphaproteobacteria</taxon>
        <taxon>Sphingomonadales</taxon>
        <taxon>Sphingomonadaceae</taxon>
        <taxon>Novosphingobium</taxon>
    </lineage>
</organism>
<keyword evidence="1" id="KW-0812">Transmembrane</keyword>
<keyword evidence="1" id="KW-0472">Membrane</keyword>
<evidence type="ECO:0000256" key="1">
    <source>
        <dbReference type="SAM" id="Phobius"/>
    </source>
</evidence>